<keyword evidence="2" id="KW-1185">Reference proteome</keyword>
<evidence type="ECO:0000313" key="2">
    <source>
        <dbReference type="Proteomes" id="UP000077248"/>
    </source>
</evidence>
<dbReference type="EMBL" id="KV441495">
    <property type="protein sequence ID" value="OAG15203.1"/>
    <property type="molecule type" value="Genomic_DNA"/>
</dbReference>
<reference evidence="1 2" key="1">
    <citation type="submission" date="2016-05" db="EMBL/GenBank/DDBJ databases">
        <title>Comparative analysis of secretome profiles of manganese(II)-oxidizing ascomycete fungi.</title>
        <authorList>
            <consortium name="DOE Joint Genome Institute"/>
            <person name="Zeiner C.A."/>
            <person name="Purvine S.O."/>
            <person name="Zink E.M."/>
            <person name="Wu S."/>
            <person name="Pasa-Tolic L."/>
            <person name="Chaput D.L."/>
            <person name="Haridas S."/>
            <person name="Grigoriev I.V."/>
            <person name="Santelli C.M."/>
            <person name="Hansel C.M."/>
        </authorList>
    </citation>
    <scope>NUCLEOTIDE SEQUENCE [LARGE SCALE GENOMIC DNA]</scope>
    <source>
        <strain evidence="1 2">SRC1lrK2f</strain>
    </source>
</reference>
<dbReference type="Proteomes" id="UP000077248">
    <property type="component" value="Unassembled WGS sequence"/>
</dbReference>
<name>A0A177D646_ALTAL</name>
<dbReference type="AlphaFoldDB" id="A0A177D646"/>
<organism evidence="1 2">
    <name type="scientific">Alternaria alternata</name>
    <name type="common">Alternaria rot fungus</name>
    <name type="synonym">Torula alternata</name>
    <dbReference type="NCBI Taxonomy" id="5599"/>
    <lineage>
        <taxon>Eukaryota</taxon>
        <taxon>Fungi</taxon>
        <taxon>Dikarya</taxon>
        <taxon>Ascomycota</taxon>
        <taxon>Pezizomycotina</taxon>
        <taxon>Dothideomycetes</taxon>
        <taxon>Pleosporomycetidae</taxon>
        <taxon>Pleosporales</taxon>
        <taxon>Pleosporineae</taxon>
        <taxon>Pleosporaceae</taxon>
        <taxon>Alternaria</taxon>
        <taxon>Alternaria sect. Alternaria</taxon>
        <taxon>Alternaria alternata complex</taxon>
    </lineage>
</organism>
<protein>
    <submittedName>
        <fullName evidence="1">Uncharacterized protein</fullName>
    </submittedName>
</protein>
<sequence>MGVQDAEKFTEHDHRRPSVYARHESFGGRIPERCKWDMDTLHTQLPHESKDGQLRSELRGARLLEGCVRSPCGSPRHGEGPQGATTARLYVAPVSNALTHLALLVLHRALLEPVVGLTDPNVLYLIALQPQGRTTPTRRLASTSLWSRAEYGARMWVGSSLERRGSVEAAVGAVSFDARWVANEETAGGREDVAAATVWGSSRERGDEVVCLATRTLDQGKTTL</sequence>
<dbReference type="KEGG" id="aalt:CC77DRAFT_1054397"/>
<accession>A0A177D646</accession>
<dbReference type="RefSeq" id="XP_018380624.1">
    <property type="nucleotide sequence ID" value="XM_018527791.1"/>
</dbReference>
<gene>
    <name evidence="1" type="ORF">CC77DRAFT_1054397</name>
</gene>
<proteinExistence type="predicted"/>
<dbReference type="GeneID" id="29113385"/>
<dbReference type="VEuPathDB" id="FungiDB:CC77DRAFT_1054397"/>
<evidence type="ECO:0000313" key="1">
    <source>
        <dbReference type="EMBL" id="OAG15203.1"/>
    </source>
</evidence>